<keyword evidence="2" id="KW-1185">Reference proteome</keyword>
<evidence type="ECO:0000313" key="1">
    <source>
        <dbReference type="EMBL" id="WQF80998.1"/>
    </source>
</evidence>
<dbReference type="SUPFAM" id="SSF56300">
    <property type="entry name" value="Metallo-dependent phosphatases"/>
    <property type="match status" value="1"/>
</dbReference>
<dbReference type="KEGG" id="cdet:87942515"/>
<dbReference type="Gene3D" id="3.60.21.10">
    <property type="match status" value="1"/>
</dbReference>
<dbReference type="AlphaFoldDB" id="A0AAX4IDI4"/>
<dbReference type="EMBL" id="CP137308">
    <property type="protein sequence ID" value="WQF80998.1"/>
    <property type="molecule type" value="Genomic_DNA"/>
</dbReference>
<proteinExistence type="predicted"/>
<organism evidence="1 2">
    <name type="scientific">Colletotrichum destructivum</name>
    <dbReference type="NCBI Taxonomy" id="34406"/>
    <lineage>
        <taxon>Eukaryota</taxon>
        <taxon>Fungi</taxon>
        <taxon>Dikarya</taxon>
        <taxon>Ascomycota</taxon>
        <taxon>Pezizomycotina</taxon>
        <taxon>Sordariomycetes</taxon>
        <taxon>Hypocreomycetidae</taxon>
        <taxon>Glomerellales</taxon>
        <taxon>Glomerellaceae</taxon>
        <taxon>Colletotrichum</taxon>
        <taxon>Colletotrichum destructivum species complex</taxon>
    </lineage>
</organism>
<dbReference type="Proteomes" id="UP001322277">
    <property type="component" value="Chromosome 4"/>
</dbReference>
<evidence type="ECO:0000313" key="2">
    <source>
        <dbReference type="Proteomes" id="UP001322277"/>
    </source>
</evidence>
<dbReference type="PANTHER" id="PTHR37844">
    <property type="entry name" value="SER/THR PROTEIN PHOSPHATASE SUPERFAMILY (AFU_ORTHOLOGUE AFUA_1G14840)"/>
    <property type="match status" value="1"/>
</dbReference>
<sequence>MGTRNTASCSWSVQRHNQLHAQEAAWLRQQVEQMERQGGNHARRLLVATHHAPCTEGTSRPEHSRNPWTSAFVTDVLDHGDWTGVKTWVLGHTHCSVDFVKNDIRLVANQRGYVLPSSMVVQGNRGSSAKTATNEFDDSFTIKM</sequence>
<dbReference type="GeneID" id="87942515"/>
<dbReference type="InterPro" id="IPR029052">
    <property type="entry name" value="Metallo-depent_PP-like"/>
</dbReference>
<name>A0AAX4IDI4_9PEZI</name>
<protein>
    <submittedName>
        <fullName evidence="1">Metallo-dependent phosphatase</fullName>
    </submittedName>
</protein>
<accession>A0AAX4IDI4</accession>
<gene>
    <name evidence="1" type="ORF">CDEST_06012</name>
</gene>
<dbReference type="PANTHER" id="PTHR37844:SF2">
    <property type="entry name" value="SER_THR PROTEIN PHOSPHATASE SUPERFAMILY (AFU_ORTHOLOGUE AFUA_1G14840)"/>
    <property type="match status" value="1"/>
</dbReference>
<dbReference type="RefSeq" id="XP_062778222.1">
    <property type="nucleotide sequence ID" value="XM_062922171.1"/>
</dbReference>
<reference evidence="2" key="1">
    <citation type="journal article" date="2023" name="bioRxiv">
        <title>Complete genome of the Medicago anthracnose fungus, Colletotrichum destructivum, reveals a mini-chromosome-like region within a core chromosome.</title>
        <authorList>
            <person name="Lapalu N."/>
            <person name="Simon A."/>
            <person name="Lu A."/>
            <person name="Plaumann P.-L."/>
            <person name="Amselem J."/>
            <person name="Pigne S."/>
            <person name="Auger A."/>
            <person name="Koch C."/>
            <person name="Dallery J.-F."/>
            <person name="O'Connell R.J."/>
        </authorList>
    </citation>
    <scope>NUCLEOTIDE SEQUENCE [LARGE SCALE GENOMIC DNA]</scope>
    <source>
        <strain evidence="2">CBS 520.97</strain>
    </source>
</reference>